<dbReference type="RefSeq" id="WP_006283371.1">
    <property type="nucleotide sequence ID" value="NZ_BPTR01000001.1"/>
</dbReference>
<evidence type="ECO:0000259" key="5">
    <source>
        <dbReference type="Pfam" id="PF17162"/>
    </source>
</evidence>
<organism evidence="6 7">
    <name type="scientific">Segatella bryantii</name>
    <name type="common">Prevotella bryantii</name>
    <dbReference type="NCBI Taxonomy" id="77095"/>
    <lineage>
        <taxon>Bacteria</taxon>
        <taxon>Pseudomonadati</taxon>
        <taxon>Bacteroidota</taxon>
        <taxon>Bacteroidia</taxon>
        <taxon>Bacteroidales</taxon>
        <taxon>Prevotellaceae</taxon>
        <taxon>Segatella</taxon>
    </lineage>
</organism>
<gene>
    <name evidence="6" type="ORF">PRRU23_03220</name>
</gene>
<keyword evidence="2" id="KW-0732">Signal</keyword>
<dbReference type="PANTHER" id="PTHR38478:SF1">
    <property type="entry name" value="ZINC DEPENDENT METALLOPROTEASE DOMAIN LIPOPROTEIN"/>
    <property type="match status" value="1"/>
</dbReference>
<dbReference type="Pfam" id="PF17148">
    <property type="entry name" value="DUF5117"/>
    <property type="match status" value="1"/>
</dbReference>
<dbReference type="EMBL" id="BPTR01000001">
    <property type="protein sequence ID" value="GJG26622.1"/>
    <property type="molecule type" value="Genomic_DNA"/>
</dbReference>
<protein>
    <submittedName>
        <fullName evidence="6">Glutaminyl-tRNA synthetase</fullName>
    </submittedName>
</protein>
<feature type="compositionally biased region" description="Basic and acidic residues" evidence="1">
    <location>
        <begin position="38"/>
        <end position="55"/>
    </location>
</feature>
<feature type="region of interest" description="Disordered" evidence="1">
    <location>
        <begin position="565"/>
        <end position="584"/>
    </location>
</feature>
<dbReference type="SUPFAM" id="SSF55486">
    <property type="entry name" value="Metalloproteases ('zincins'), catalytic domain"/>
    <property type="match status" value="1"/>
</dbReference>
<dbReference type="CDD" id="cd04276">
    <property type="entry name" value="ZnMc_MMP_like_2"/>
    <property type="match status" value="1"/>
</dbReference>
<sequence length="835" mass="96114">MKKQALALVALMLVEGSALQASPLYKNVLAKDSIQAEQKADKSENKKEAKKADAKKTEKKISEYQKLIKKGGSKQEGLFTVRHIENKWYYEIPNEKLGKLLLAVTRFTAVPSGFQYNVGEEVNENVIYFEKRDDKTIWLRSYTHDRIADAQDKISMSVEKATIDPIIAKFNIIQDDKKGAKKHGYLIDVTAFYTEDNQVTSFSVNDRKVMKLGAQKKDITYIDTLKSFPINIEASTLRTYACEPGKTAASKVGAITLSLNTSIVELPENPMQPRLEDERVGYFVKKFTKFSDYDMLKHDAIVSRYRLEPKDEKAYLAGKLVEPKKQIVYYIDPATPKKWVPYLMAGINDWNKAFEAAGFKNAIVAKEWPNDKNMSVDDARYCVLRYLPSEISNAYGPRIVDPRSGEIIESHICWYHNVTDLLRRWYMVQCGPLDKHAQTMEFDEELMGQLIRFVSSHEVGHTLGLRHNMIASSATPVEKLRDKKWVEEHGHTSSIMDYARFNYVAQPEDGISTKGLFPRINDYDKWAIKWGYQWRPEYKDSYSEKKALRAEVTKVLASNPRLRYMGDEGRGVDPRSQTEDLGDNSMKASDYGIRNLKRVMANLEKWTAQPDGQTEYLQEMYNAVKSQYSRYTMHVQKNIAGKYAANWPAEKNLDYVSKATQKEVLSWLKRNVLTVPHWLYPERILDKVKQEPTEDINNRNSALVRYLIQPNLLNNLKKEGKYPIDEWLNDVFSIVWTPMSAKNEWQNSFTRSYQRAYIRSLKNTLIGIDDAKAGVQAGTKDSDVYLYILQHVDKLETYLNNQAKNTAAGSIAQLHYQNLLLQVKQMKASYNKIDK</sequence>
<reference evidence="6" key="1">
    <citation type="submission" date="2021-08" db="EMBL/GenBank/DDBJ databases">
        <title>Prevotella lacticifex sp. nov., isolated from rumen of cow.</title>
        <authorList>
            <person name="Shinkai T."/>
            <person name="Ikeyama N."/>
            <person name="Kumagai M."/>
            <person name="Ohmori H."/>
            <person name="Sakamoto M."/>
            <person name="Ohkuma M."/>
            <person name="Mitsumori M."/>
        </authorList>
    </citation>
    <scope>NUCLEOTIDE SEQUENCE</scope>
    <source>
        <strain evidence="6">DSM 11371</strain>
    </source>
</reference>
<dbReference type="InterPro" id="IPR034032">
    <property type="entry name" value="Zn_MMP-like_bac"/>
</dbReference>
<dbReference type="Pfam" id="PF17162">
    <property type="entry name" value="DUF5118"/>
    <property type="match status" value="1"/>
</dbReference>
<evidence type="ECO:0000256" key="1">
    <source>
        <dbReference type="SAM" id="MobiDB-lite"/>
    </source>
</evidence>
<dbReference type="AlphaFoldDB" id="A0AA37HUS0"/>
<evidence type="ECO:0000313" key="7">
    <source>
        <dbReference type="Proteomes" id="UP000887043"/>
    </source>
</evidence>
<dbReference type="Pfam" id="PF16313">
    <property type="entry name" value="DUF4953"/>
    <property type="match status" value="1"/>
</dbReference>
<feature type="domain" description="DUF5117" evidence="4">
    <location>
        <begin position="119"/>
        <end position="310"/>
    </location>
</feature>
<feature type="chain" id="PRO_5041287951" evidence="2">
    <location>
        <begin position="21"/>
        <end position="835"/>
    </location>
</feature>
<dbReference type="InterPro" id="IPR032534">
    <property type="entry name" value="EcxA_zinc-bd"/>
</dbReference>
<dbReference type="InterPro" id="IPR033428">
    <property type="entry name" value="DUF5118"/>
</dbReference>
<evidence type="ECO:0000259" key="3">
    <source>
        <dbReference type="Pfam" id="PF16313"/>
    </source>
</evidence>
<accession>A0AA37HUS0</accession>
<evidence type="ECO:0000256" key="2">
    <source>
        <dbReference type="SAM" id="SignalP"/>
    </source>
</evidence>
<evidence type="ECO:0000313" key="6">
    <source>
        <dbReference type="EMBL" id="GJG26622.1"/>
    </source>
</evidence>
<feature type="region of interest" description="Disordered" evidence="1">
    <location>
        <begin position="36"/>
        <end position="55"/>
    </location>
</feature>
<feature type="compositionally biased region" description="Basic and acidic residues" evidence="1">
    <location>
        <begin position="565"/>
        <end position="578"/>
    </location>
</feature>
<evidence type="ECO:0000259" key="4">
    <source>
        <dbReference type="Pfam" id="PF17148"/>
    </source>
</evidence>
<comment type="caution">
    <text evidence="6">The sequence shown here is derived from an EMBL/GenBank/DDBJ whole genome shotgun (WGS) entry which is preliminary data.</text>
</comment>
<proteinExistence type="predicted"/>
<feature type="domain" description="EcxA zinc-binding" evidence="3">
    <location>
        <begin position="440"/>
        <end position="740"/>
    </location>
</feature>
<feature type="domain" description="DUF5118" evidence="5">
    <location>
        <begin position="62"/>
        <end position="110"/>
    </location>
</feature>
<dbReference type="Proteomes" id="UP000887043">
    <property type="component" value="Unassembled WGS sequence"/>
</dbReference>
<name>A0AA37HUS0_SEGBR</name>
<dbReference type="PANTHER" id="PTHR38478">
    <property type="entry name" value="PEPTIDASE M1A AND M12B"/>
    <property type="match status" value="1"/>
</dbReference>
<dbReference type="InterPro" id="IPR033413">
    <property type="entry name" value="DUF5117"/>
</dbReference>
<feature type="signal peptide" evidence="2">
    <location>
        <begin position="1"/>
        <end position="20"/>
    </location>
</feature>